<name>A0A1K2HIF5_9NEIS</name>
<dbReference type="Pfam" id="PF00892">
    <property type="entry name" value="EamA"/>
    <property type="match status" value="2"/>
</dbReference>
<feature type="transmembrane region" description="Helical" evidence="1">
    <location>
        <begin position="271"/>
        <end position="289"/>
    </location>
</feature>
<feature type="transmembrane region" description="Helical" evidence="1">
    <location>
        <begin position="110"/>
        <end position="127"/>
    </location>
</feature>
<evidence type="ECO:0000259" key="2">
    <source>
        <dbReference type="Pfam" id="PF00892"/>
    </source>
</evidence>
<feature type="transmembrane region" description="Helical" evidence="1">
    <location>
        <begin position="80"/>
        <end position="98"/>
    </location>
</feature>
<proteinExistence type="predicted"/>
<evidence type="ECO:0000313" key="3">
    <source>
        <dbReference type="EMBL" id="SFZ76559.1"/>
    </source>
</evidence>
<feature type="domain" description="EamA" evidence="2">
    <location>
        <begin position="17"/>
        <end position="149"/>
    </location>
</feature>
<keyword evidence="4" id="KW-1185">Reference proteome</keyword>
<dbReference type="SUPFAM" id="SSF103481">
    <property type="entry name" value="Multidrug resistance efflux transporter EmrE"/>
    <property type="match status" value="2"/>
</dbReference>
<dbReference type="InterPro" id="IPR000620">
    <property type="entry name" value="EamA_dom"/>
</dbReference>
<dbReference type="PANTHER" id="PTHR22911:SF103">
    <property type="entry name" value="BLR2811 PROTEIN"/>
    <property type="match status" value="1"/>
</dbReference>
<feature type="transmembrane region" description="Helical" evidence="1">
    <location>
        <begin position="155"/>
        <end position="177"/>
    </location>
</feature>
<feature type="transmembrane region" description="Helical" evidence="1">
    <location>
        <begin position="189"/>
        <end position="210"/>
    </location>
</feature>
<evidence type="ECO:0000313" key="4">
    <source>
        <dbReference type="Proteomes" id="UP000186513"/>
    </source>
</evidence>
<sequence>MIKSLASAWSALSGNTRGVGFVILAMASWALMNAATKAFGAYGYDAEQLVFLRANIVLLMLLPVMLYSRGRLIVTRHPRLHLVRSVFIATSSYCAAYAVTRLPLAETNAYLMTASLFMLPLGVFLLGEKAHWLRWAGVAVGFCGVLAILRPGAAAFQPAALVALLCALSEAGLGVVLKKMGSAEPSTTIVWWSYVTNWLVFGLLCGFSLPMPPAEAWPLLPVLGLTTLGVYFAYIQAYKVGDASAVEAGSFSLLLFSPLVGWLWFAEVPEQAFWLGAGLLVAGIALVIIEPKGRAA</sequence>
<dbReference type="AlphaFoldDB" id="A0A1K2HIF5"/>
<dbReference type="GO" id="GO:0016020">
    <property type="term" value="C:membrane"/>
    <property type="evidence" value="ECO:0007669"/>
    <property type="project" value="InterPro"/>
</dbReference>
<dbReference type="RefSeq" id="WP_072428514.1">
    <property type="nucleotide sequence ID" value="NZ_FPKR01000007.1"/>
</dbReference>
<feature type="transmembrane region" description="Helical" evidence="1">
    <location>
        <begin position="216"/>
        <end position="234"/>
    </location>
</feature>
<accession>A0A1K2HIF5</accession>
<dbReference type="STRING" id="1121279.SAMN02745887_02005"/>
<evidence type="ECO:0000256" key="1">
    <source>
        <dbReference type="SAM" id="Phobius"/>
    </source>
</evidence>
<dbReference type="PANTHER" id="PTHR22911">
    <property type="entry name" value="ACYL-MALONYL CONDENSING ENZYME-RELATED"/>
    <property type="match status" value="1"/>
</dbReference>
<reference evidence="3 4" key="1">
    <citation type="submission" date="2016-11" db="EMBL/GenBank/DDBJ databases">
        <authorList>
            <person name="Jaros S."/>
            <person name="Januszkiewicz K."/>
            <person name="Wedrychowicz H."/>
        </authorList>
    </citation>
    <scope>NUCLEOTIDE SEQUENCE [LARGE SCALE GENOMIC DNA]</scope>
    <source>
        <strain evidence="3 4">DSM 18899</strain>
    </source>
</reference>
<keyword evidence="1" id="KW-1133">Transmembrane helix</keyword>
<dbReference type="InterPro" id="IPR037185">
    <property type="entry name" value="EmrE-like"/>
</dbReference>
<dbReference type="OrthoDB" id="8584557at2"/>
<keyword evidence="1" id="KW-0812">Transmembrane</keyword>
<feature type="transmembrane region" description="Helical" evidence="1">
    <location>
        <begin position="246"/>
        <end position="265"/>
    </location>
</feature>
<dbReference type="Gene3D" id="1.10.3730.20">
    <property type="match status" value="1"/>
</dbReference>
<dbReference type="Proteomes" id="UP000186513">
    <property type="component" value="Unassembled WGS sequence"/>
</dbReference>
<feature type="domain" description="EamA" evidence="2">
    <location>
        <begin position="159"/>
        <end position="288"/>
    </location>
</feature>
<feature type="transmembrane region" description="Helical" evidence="1">
    <location>
        <begin position="50"/>
        <end position="68"/>
    </location>
</feature>
<dbReference type="EMBL" id="FPKR01000007">
    <property type="protein sequence ID" value="SFZ76559.1"/>
    <property type="molecule type" value="Genomic_DNA"/>
</dbReference>
<protein>
    <submittedName>
        <fullName evidence="3">EamA-like transporter family protein</fullName>
    </submittedName>
</protein>
<feature type="transmembrane region" description="Helical" evidence="1">
    <location>
        <begin position="132"/>
        <end position="149"/>
    </location>
</feature>
<feature type="transmembrane region" description="Helical" evidence="1">
    <location>
        <begin position="21"/>
        <end position="44"/>
    </location>
</feature>
<gene>
    <name evidence="3" type="ORF">SAMN02745887_02005</name>
</gene>
<organism evidence="3 4">
    <name type="scientific">Chitinimonas taiwanensis DSM 18899</name>
    <dbReference type="NCBI Taxonomy" id="1121279"/>
    <lineage>
        <taxon>Bacteria</taxon>
        <taxon>Pseudomonadati</taxon>
        <taxon>Pseudomonadota</taxon>
        <taxon>Betaproteobacteria</taxon>
        <taxon>Neisseriales</taxon>
        <taxon>Chitinibacteraceae</taxon>
        <taxon>Chitinimonas</taxon>
    </lineage>
</organism>
<keyword evidence="1" id="KW-0472">Membrane</keyword>